<dbReference type="EMBL" id="AP023367">
    <property type="protein sequence ID" value="BCJ92624.1"/>
    <property type="molecule type" value="Genomic_DNA"/>
</dbReference>
<evidence type="ECO:0000313" key="1">
    <source>
        <dbReference type="EMBL" id="BCJ92624.1"/>
    </source>
</evidence>
<organism evidence="1 2">
    <name type="scientific">Anaerocolumna cellulosilytica</name>
    <dbReference type="NCBI Taxonomy" id="433286"/>
    <lineage>
        <taxon>Bacteria</taxon>
        <taxon>Bacillati</taxon>
        <taxon>Bacillota</taxon>
        <taxon>Clostridia</taxon>
        <taxon>Lachnospirales</taxon>
        <taxon>Lachnospiraceae</taxon>
        <taxon>Anaerocolumna</taxon>
    </lineage>
</organism>
<protein>
    <submittedName>
        <fullName evidence="1">Uncharacterized protein</fullName>
    </submittedName>
</protein>
<evidence type="ECO:0000313" key="2">
    <source>
        <dbReference type="Proteomes" id="UP000515561"/>
    </source>
</evidence>
<reference evidence="1 2" key="1">
    <citation type="journal article" date="2016" name="Int. J. Syst. Evol. Microbiol.">
        <title>Descriptions of Anaerotaenia torta gen. nov., sp. nov. and Anaerocolumna cellulosilytica gen. nov., sp. nov. isolated from a methanogenic reactor of cattle waste.</title>
        <authorList>
            <person name="Uek A."/>
            <person name="Ohtaki Y."/>
            <person name="Kaku N."/>
            <person name="Ueki K."/>
        </authorList>
    </citation>
    <scope>NUCLEOTIDE SEQUENCE [LARGE SCALE GENOMIC DNA]</scope>
    <source>
        <strain evidence="1 2">SN021</strain>
    </source>
</reference>
<dbReference type="Proteomes" id="UP000515561">
    <property type="component" value="Chromosome"/>
</dbReference>
<dbReference type="KEGG" id="acel:acsn021_01930"/>
<gene>
    <name evidence="1" type="ORF">acsn021_01930</name>
</gene>
<keyword evidence="2" id="KW-1185">Reference proteome</keyword>
<proteinExistence type="predicted"/>
<accession>A0A6S6QPY0</accession>
<dbReference type="AlphaFoldDB" id="A0A6S6QPY0"/>
<sequence>MSNDMTRGDYVIKMNKSAKILAERKGRKQKLLPKNLDKLVLQTLFFGAVIPYG</sequence>
<name>A0A6S6QPY0_9FIRM</name>